<name>A0ABU7GZA6_9SPHI</name>
<dbReference type="RefSeq" id="WP_330145281.1">
    <property type="nucleotide sequence ID" value="NZ_JAZDQU010000001.1"/>
</dbReference>
<comment type="caution">
    <text evidence="1">The sequence shown here is derived from an EMBL/GenBank/DDBJ whole genome shotgun (WGS) entry which is preliminary data.</text>
</comment>
<dbReference type="EMBL" id="JAZDQU010000001">
    <property type="protein sequence ID" value="MEE1884364.1"/>
    <property type="molecule type" value="Genomic_DNA"/>
</dbReference>
<organism evidence="1 2">
    <name type="scientific">Pedobacter flavus</name>
    <dbReference type="NCBI Taxonomy" id="3113906"/>
    <lineage>
        <taxon>Bacteria</taxon>
        <taxon>Pseudomonadati</taxon>
        <taxon>Bacteroidota</taxon>
        <taxon>Sphingobacteriia</taxon>
        <taxon>Sphingobacteriales</taxon>
        <taxon>Sphingobacteriaceae</taxon>
        <taxon>Pedobacter</taxon>
    </lineage>
</organism>
<proteinExistence type="predicted"/>
<evidence type="ECO:0000313" key="1">
    <source>
        <dbReference type="EMBL" id="MEE1884364.1"/>
    </source>
</evidence>
<reference evidence="1 2" key="1">
    <citation type="submission" date="2024-01" db="EMBL/GenBank/DDBJ databases">
        <title>Pedobacter sp. nov., isolated from oil-contaminated soil.</title>
        <authorList>
            <person name="Le N.T.T."/>
        </authorList>
    </citation>
    <scope>NUCLEOTIDE SEQUENCE [LARGE SCALE GENOMIC DNA]</scope>
    <source>
        <strain evidence="1 2">VNH31</strain>
    </source>
</reference>
<evidence type="ECO:0008006" key="3">
    <source>
        <dbReference type="Google" id="ProtNLM"/>
    </source>
</evidence>
<keyword evidence="2" id="KW-1185">Reference proteome</keyword>
<gene>
    <name evidence="1" type="ORF">VRU49_02920</name>
</gene>
<evidence type="ECO:0000313" key="2">
    <source>
        <dbReference type="Proteomes" id="UP001337681"/>
    </source>
</evidence>
<dbReference type="Proteomes" id="UP001337681">
    <property type="component" value="Unassembled WGS sequence"/>
</dbReference>
<sequence length="633" mass="74434">MMEKVIINIHENHRDFDFKELLFEYGFDGLIPSNTFIDKVRSGIGGTTSELESDRNSIIIVPFVDVERVKKEKYKTALCIVMNGIHNKNIEDYINDKSIAFKKIMTTPEGFIRLISVLNRIEIHYRSKYFLLYDESDRLIEDCLFREKLLAPLSEFFQFTKKAFISATPIIPSDPRLREQQFKHLVFKPTWDYSTPLKLITTDNIRTSIRNYLSLLNDDKPVFIFTNCKETILFITRLDGVKEDYKVFCAEQLNENYFKYENVENIEHSVKQQKYAKFNLFTSRFFYAVDMFYNGSDKPHILMLTNLPSIKHSIINPNTTAIQIKGRCRKGISSVTHITTLLRSRVSKSHEEIIRDIDFSLSFIEKLKRSSLSFMNSSVQRIVDELIGKEFAKNIYNGNGKIETYIKDAFINQELVSNDYVTAENLIKAYNSTSHFKIEHINVTHMFTDRDLLSIDTLKNKKKYQMIVKKLEDIEQRLLSGEPMQEEDVHAFNLMIGKEPILFALFCNYGADFFEKIHYQRTKMRKTFFALKLSERQFKDSNMIDEILFTFKLNTRLNSDYIKDTLNAIYNKYYDDPEYCVPENASATHILKYFEGTYNNGKRKHPIHGYKSYYRLTRPKYKLSEDVVALQIV</sequence>
<protein>
    <recommendedName>
        <fullName evidence="3">Helicase ATP-binding domain-containing protein</fullName>
    </recommendedName>
</protein>
<accession>A0ABU7GZA6</accession>